<feature type="domain" description="P5B-type ATPase N-terminal" evidence="17">
    <location>
        <begin position="49"/>
        <end position="133"/>
    </location>
</feature>
<keyword evidence="7 13" id="KW-0067">ATP-binding</keyword>
<dbReference type="EMBL" id="JABXBU010001863">
    <property type="protein sequence ID" value="KAF8782583.1"/>
    <property type="molecule type" value="Genomic_DNA"/>
</dbReference>
<feature type="domain" description="P-type ATPase A" evidence="15">
    <location>
        <begin position="259"/>
        <end position="378"/>
    </location>
</feature>
<comment type="subcellular location">
    <subcellularLocation>
        <location evidence="1 13">Membrane</location>
        <topology evidence="1 13">Multi-pass membrane protein</topology>
    </subcellularLocation>
</comment>
<reference evidence="18" key="2">
    <citation type="submission" date="2020-06" db="EMBL/GenBank/DDBJ databases">
        <authorList>
            <person name="Sheffer M."/>
        </authorList>
    </citation>
    <scope>NUCLEOTIDE SEQUENCE</scope>
</reference>
<evidence type="ECO:0000256" key="8">
    <source>
        <dbReference type="ARBA" id="ARBA00022842"/>
    </source>
</evidence>
<dbReference type="NCBIfam" id="TIGR01657">
    <property type="entry name" value="P-ATPase-V"/>
    <property type="match status" value="1"/>
</dbReference>
<evidence type="ECO:0000256" key="6">
    <source>
        <dbReference type="ARBA" id="ARBA00022741"/>
    </source>
</evidence>
<dbReference type="Pfam" id="PF12409">
    <property type="entry name" value="P5-ATPase"/>
    <property type="match status" value="1"/>
</dbReference>
<feature type="transmembrane region" description="Helical" evidence="13">
    <location>
        <begin position="1049"/>
        <end position="1066"/>
    </location>
</feature>
<dbReference type="InterPro" id="IPR001757">
    <property type="entry name" value="P_typ_ATPase"/>
</dbReference>
<dbReference type="Gene3D" id="3.40.1110.10">
    <property type="entry name" value="Calcium-transporting ATPase, cytoplasmic domain N"/>
    <property type="match status" value="2"/>
</dbReference>
<dbReference type="InterPro" id="IPR018303">
    <property type="entry name" value="ATPase_P-typ_P_site"/>
</dbReference>
<name>A0A8T0EW86_ARGBR</name>
<evidence type="ECO:0000259" key="17">
    <source>
        <dbReference type="Pfam" id="PF12409"/>
    </source>
</evidence>
<dbReference type="GO" id="GO:0046872">
    <property type="term" value="F:metal ion binding"/>
    <property type="evidence" value="ECO:0007669"/>
    <property type="project" value="UniProtKB-UniRule"/>
</dbReference>
<evidence type="ECO:0000313" key="18">
    <source>
        <dbReference type="EMBL" id="KAF8782583.1"/>
    </source>
</evidence>
<dbReference type="InterPro" id="IPR036412">
    <property type="entry name" value="HAD-like_sf"/>
</dbReference>
<feature type="transmembrane region" description="Helical" evidence="13">
    <location>
        <begin position="392"/>
        <end position="412"/>
    </location>
</feature>
<dbReference type="AlphaFoldDB" id="A0A8T0EW86"/>
<dbReference type="PRINTS" id="PR00119">
    <property type="entry name" value="CATATPASE"/>
</dbReference>
<comment type="catalytic activity">
    <reaction evidence="12 13">
        <text>ATP + H2O = ADP + phosphate + H(+)</text>
        <dbReference type="Rhea" id="RHEA:13065"/>
        <dbReference type="ChEBI" id="CHEBI:15377"/>
        <dbReference type="ChEBI" id="CHEBI:15378"/>
        <dbReference type="ChEBI" id="CHEBI:30616"/>
        <dbReference type="ChEBI" id="CHEBI:43474"/>
        <dbReference type="ChEBI" id="CHEBI:456216"/>
    </reaction>
</comment>
<evidence type="ECO:0000256" key="9">
    <source>
        <dbReference type="ARBA" id="ARBA00022967"/>
    </source>
</evidence>
<dbReference type="PRINTS" id="PR00121">
    <property type="entry name" value="NAKATPASE"/>
</dbReference>
<feature type="compositionally biased region" description="Polar residues" evidence="14">
    <location>
        <begin position="1146"/>
        <end position="1155"/>
    </location>
</feature>
<keyword evidence="6 13" id="KW-0547">Nucleotide-binding</keyword>
<dbReference type="GO" id="GO:0016020">
    <property type="term" value="C:membrane"/>
    <property type="evidence" value="ECO:0007669"/>
    <property type="project" value="UniProtKB-SubCell"/>
</dbReference>
<dbReference type="PANTHER" id="PTHR45630:SF8">
    <property type="entry name" value="CATION-TRANSPORTING ATPASE"/>
    <property type="match status" value="1"/>
</dbReference>
<dbReference type="PROSITE" id="PS00154">
    <property type="entry name" value="ATPASE_E1_E2"/>
    <property type="match status" value="1"/>
</dbReference>
<dbReference type="FunFam" id="1.20.1110.10:FF:000023">
    <property type="entry name" value="Cation-transporting ATPase"/>
    <property type="match status" value="1"/>
</dbReference>
<keyword evidence="5 13" id="KW-0479">Metal-binding</keyword>
<dbReference type="Gene3D" id="1.20.1110.10">
    <property type="entry name" value="Calcium-transporting ATPase, transmembrane domain"/>
    <property type="match status" value="1"/>
</dbReference>
<evidence type="ECO:0000256" key="10">
    <source>
        <dbReference type="ARBA" id="ARBA00022989"/>
    </source>
</evidence>
<gene>
    <name evidence="18" type="ORF">HNY73_012849</name>
</gene>
<dbReference type="SFLD" id="SFLDS00003">
    <property type="entry name" value="Haloacid_Dehalogenase"/>
    <property type="match status" value="1"/>
</dbReference>
<dbReference type="GO" id="GO:0140358">
    <property type="term" value="F:P-type transmembrane transporter activity"/>
    <property type="evidence" value="ECO:0007669"/>
    <property type="project" value="InterPro"/>
</dbReference>
<evidence type="ECO:0000256" key="7">
    <source>
        <dbReference type="ARBA" id="ARBA00022840"/>
    </source>
</evidence>
<dbReference type="EC" id="7.2.2.-" evidence="13"/>
<feature type="domain" description="Cation-transporting P-type ATPase N-terminal" evidence="16">
    <location>
        <begin position="161"/>
        <end position="217"/>
    </location>
</feature>
<keyword evidence="10 13" id="KW-1133">Transmembrane helix</keyword>
<keyword evidence="11 13" id="KW-0472">Membrane</keyword>
<keyword evidence="9 13" id="KW-1278">Translocase</keyword>
<dbReference type="SFLD" id="SFLDF00027">
    <property type="entry name" value="p-type_atpase"/>
    <property type="match status" value="1"/>
</dbReference>
<dbReference type="Pfam" id="PF13246">
    <property type="entry name" value="Cation_ATPase"/>
    <property type="match status" value="1"/>
</dbReference>
<feature type="transmembrane region" description="Helical" evidence="13">
    <location>
        <begin position="222"/>
        <end position="243"/>
    </location>
</feature>
<evidence type="ECO:0000313" key="19">
    <source>
        <dbReference type="Proteomes" id="UP000807504"/>
    </source>
</evidence>
<dbReference type="Gene3D" id="3.40.50.1000">
    <property type="entry name" value="HAD superfamily/HAD-like"/>
    <property type="match status" value="2"/>
</dbReference>
<dbReference type="InterPro" id="IPR023298">
    <property type="entry name" value="ATPase_P-typ_TM_dom_sf"/>
</dbReference>
<comment type="similarity">
    <text evidence="2 13">Belongs to the cation transport ATPase (P-type) (TC 3.A.3) family. Type V subfamily.</text>
</comment>
<evidence type="ECO:0000259" key="16">
    <source>
        <dbReference type="Pfam" id="PF00690"/>
    </source>
</evidence>
<comment type="caution">
    <text evidence="18">The sequence shown here is derived from an EMBL/GenBank/DDBJ whole genome shotgun (WGS) entry which is preliminary data.</text>
</comment>
<keyword evidence="8 13" id="KW-0460">Magnesium</keyword>
<dbReference type="GO" id="GO:0016887">
    <property type="term" value="F:ATP hydrolysis activity"/>
    <property type="evidence" value="ECO:0007669"/>
    <property type="project" value="InterPro"/>
</dbReference>
<evidence type="ECO:0000256" key="1">
    <source>
        <dbReference type="ARBA" id="ARBA00004141"/>
    </source>
</evidence>
<dbReference type="InterPro" id="IPR006544">
    <property type="entry name" value="P-type_TPase_V"/>
</dbReference>
<evidence type="ECO:0000256" key="11">
    <source>
        <dbReference type="ARBA" id="ARBA00023136"/>
    </source>
</evidence>
<protein>
    <recommendedName>
        <fullName evidence="13">Cation-transporting ATPase</fullName>
        <ecNumber evidence="13">7.2.2.-</ecNumber>
    </recommendedName>
</protein>
<feature type="region of interest" description="Disordered" evidence="14">
    <location>
        <begin position="1146"/>
        <end position="1165"/>
    </location>
</feature>
<feature type="transmembrane region" description="Helical" evidence="13">
    <location>
        <begin position="1014"/>
        <end position="1037"/>
    </location>
</feature>
<evidence type="ECO:0000256" key="2">
    <source>
        <dbReference type="ARBA" id="ARBA00006000"/>
    </source>
</evidence>
<dbReference type="Pfam" id="PF00122">
    <property type="entry name" value="E1-E2_ATPase"/>
    <property type="match status" value="1"/>
</dbReference>
<organism evidence="18 19">
    <name type="scientific">Argiope bruennichi</name>
    <name type="common">Wasp spider</name>
    <name type="synonym">Aranea bruennichi</name>
    <dbReference type="NCBI Taxonomy" id="94029"/>
    <lineage>
        <taxon>Eukaryota</taxon>
        <taxon>Metazoa</taxon>
        <taxon>Ecdysozoa</taxon>
        <taxon>Arthropoda</taxon>
        <taxon>Chelicerata</taxon>
        <taxon>Arachnida</taxon>
        <taxon>Araneae</taxon>
        <taxon>Araneomorphae</taxon>
        <taxon>Entelegynae</taxon>
        <taxon>Araneoidea</taxon>
        <taxon>Araneidae</taxon>
        <taxon>Argiope</taxon>
    </lineage>
</organism>
<feature type="transmembrane region" description="Helical" evidence="13">
    <location>
        <begin position="964"/>
        <end position="987"/>
    </location>
</feature>
<dbReference type="NCBIfam" id="TIGR01494">
    <property type="entry name" value="ATPase_P-type"/>
    <property type="match status" value="1"/>
</dbReference>
<dbReference type="PANTHER" id="PTHR45630">
    <property type="entry name" value="CATION-TRANSPORTING ATPASE-RELATED"/>
    <property type="match status" value="1"/>
</dbReference>
<evidence type="ECO:0000256" key="4">
    <source>
        <dbReference type="ARBA" id="ARBA00022692"/>
    </source>
</evidence>
<evidence type="ECO:0000256" key="12">
    <source>
        <dbReference type="ARBA" id="ARBA00049360"/>
    </source>
</evidence>
<dbReference type="Proteomes" id="UP000807504">
    <property type="component" value="Unassembled WGS sequence"/>
</dbReference>
<feature type="transmembrane region" description="Helical" evidence="13">
    <location>
        <begin position="902"/>
        <end position="921"/>
    </location>
</feature>
<dbReference type="Pfam" id="PF00690">
    <property type="entry name" value="Cation_ATPase_N"/>
    <property type="match status" value="1"/>
</dbReference>
<feature type="transmembrane region" description="Helical" evidence="13">
    <location>
        <begin position="424"/>
        <end position="447"/>
    </location>
</feature>
<dbReference type="FunFam" id="3.40.50.1000:FF:000068">
    <property type="entry name" value="Cation-transporting ATPase"/>
    <property type="match status" value="1"/>
</dbReference>
<feature type="transmembrane region" description="Helical" evidence="13">
    <location>
        <begin position="933"/>
        <end position="952"/>
    </location>
</feature>
<dbReference type="SUPFAM" id="SSF56784">
    <property type="entry name" value="HAD-like"/>
    <property type="match status" value="1"/>
</dbReference>
<dbReference type="GO" id="GO:0015203">
    <property type="term" value="F:polyamine transmembrane transporter activity"/>
    <property type="evidence" value="ECO:0007669"/>
    <property type="project" value="TreeGrafter"/>
</dbReference>
<dbReference type="InterPro" id="IPR044492">
    <property type="entry name" value="P_typ_ATPase_HD_dom"/>
</dbReference>
<dbReference type="GO" id="GO:0019829">
    <property type="term" value="F:ATPase-coupled monoatomic cation transmembrane transporter activity"/>
    <property type="evidence" value="ECO:0007669"/>
    <property type="project" value="UniProtKB-UniRule"/>
</dbReference>
<dbReference type="GO" id="GO:0005524">
    <property type="term" value="F:ATP binding"/>
    <property type="evidence" value="ECO:0007669"/>
    <property type="project" value="UniProtKB-UniRule"/>
</dbReference>
<dbReference type="InterPro" id="IPR023299">
    <property type="entry name" value="ATPase_P-typ_cyto_dom_N"/>
</dbReference>
<dbReference type="Gene3D" id="2.70.150.10">
    <property type="entry name" value="Calcium-transporting ATPase, cytoplasmic transduction domain A"/>
    <property type="match status" value="1"/>
</dbReference>
<reference evidence="18" key="1">
    <citation type="journal article" date="2020" name="bioRxiv">
        <title>Chromosome-level reference genome of the European wasp spider Argiope bruennichi: a resource for studies on range expansion and evolutionary adaptation.</title>
        <authorList>
            <person name="Sheffer M.M."/>
            <person name="Hoppe A."/>
            <person name="Krehenwinkel H."/>
            <person name="Uhl G."/>
            <person name="Kuss A.W."/>
            <person name="Jensen L."/>
            <person name="Jensen C."/>
            <person name="Gillespie R.G."/>
            <person name="Hoff K.J."/>
            <person name="Prost S."/>
        </authorList>
    </citation>
    <scope>NUCLEOTIDE SEQUENCE</scope>
</reference>
<accession>A0A8T0EW86</accession>
<keyword evidence="19" id="KW-1185">Reference proteome</keyword>
<dbReference type="SUPFAM" id="SSF81665">
    <property type="entry name" value="Calcium ATPase, transmembrane domain M"/>
    <property type="match status" value="1"/>
</dbReference>
<evidence type="ECO:0000256" key="5">
    <source>
        <dbReference type="ARBA" id="ARBA00022723"/>
    </source>
</evidence>
<keyword evidence="3" id="KW-0597">Phosphoprotein</keyword>
<evidence type="ECO:0000259" key="15">
    <source>
        <dbReference type="Pfam" id="PF00122"/>
    </source>
</evidence>
<feature type="transmembrane region" description="Helical" evidence="13">
    <location>
        <begin position="66"/>
        <end position="85"/>
    </location>
</feature>
<proteinExistence type="inferred from homology"/>
<evidence type="ECO:0000256" key="14">
    <source>
        <dbReference type="SAM" id="MobiDB-lite"/>
    </source>
</evidence>
<dbReference type="InterPro" id="IPR059000">
    <property type="entry name" value="ATPase_P-type_domA"/>
</dbReference>
<keyword evidence="4 13" id="KW-0812">Transmembrane</keyword>
<feature type="transmembrane region" description="Helical" evidence="13">
    <location>
        <begin position="1086"/>
        <end position="1104"/>
    </location>
</feature>
<dbReference type="InterPro" id="IPR004014">
    <property type="entry name" value="ATPase_P-typ_cation-transptr_N"/>
</dbReference>
<feature type="compositionally biased region" description="Basic and acidic residues" evidence="14">
    <location>
        <begin position="1156"/>
        <end position="1165"/>
    </location>
</feature>
<dbReference type="GO" id="GO:0006874">
    <property type="term" value="P:intracellular calcium ion homeostasis"/>
    <property type="evidence" value="ECO:0007669"/>
    <property type="project" value="TreeGrafter"/>
</dbReference>
<dbReference type="InterPro" id="IPR023214">
    <property type="entry name" value="HAD_sf"/>
</dbReference>
<evidence type="ECO:0000256" key="13">
    <source>
        <dbReference type="RuleBase" id="RU362082"/>
    </source>
</evidence>
<dbReference type="InterPro" id="IPR047819">
    <property type="entry name" value="P5A-ATPase_N"/>
</dbReference>
<dbReference type="SUPFAM" id="SSF81653">
    <property type="entry name" value="Calcium ATPase, transduction domain A"/>
    <property type="match status" value="1"/>
</dbReference>
<evidence type="ECO:0000256" key="3">
    <source>
        <dbReference type="ARBA" id="ARBA00022553"/>
    </source>
</evidence>
<dbReference type="InterPro" id="IPR008250">
    <property type="entry name" value="ATPase_P-typ_transduc_dom_A_sf"/>
</dbReference>
<sequence>MNWKERSKRARISPPHHHRHRFVTFTRLDESSLSALDMNLGKQIQVLDEEQNLKIQGFQSSYLKQTLVYIGALLSCGLLWVVITWRKNVYLHCTHTPCSLEEAEKVLLIDAYGQEFVSKVKRPEKKSSLQPPFFYYKKMKYSWNGKEKKFVGVQGLDIKACSELQNFRKGLDSEEARKKLQFYGLNLIKIEVTPVITLVLREIRSPFYMYQSFIVIIWFLQLYYQFGICIIILSVISVSATVWETRKQTKSLRNAMRSESVATVYRDGKEKKISSKELVPGDVLILSQTPFTMFCDAVLISGNCVVNESMLTGESTPITKIPISEYSSALFDLQSNKRSILSCGTEILLCRSTDREGVRAIVYRTGFSTAKGELVRSILFPKPVALKLYSDLLKCMVIFFILGSIPVIYTSLVCAAIDAYPWDALLYVLNVVTFFVPPSLPAVLTSVNEQAQRRLRKQNIYCLNSRYINFAGGLDVVCFDKTGTLTEDSLDISIIVPAKDKMFETVVLNPDQLSSELLVKAMATCHSLARIDEELQGYDMDIKMFKLTGWQMQEPTVEDIVPFEYIPPRIVFPNIPGDKQPSVAIVKMFPFESSLKRTSVVTQTEGSERFQVFLKGAPELVVSLSREETVPDDVMDVLEYYSSQGFRVIAVACKNLPDGTAWKDVQNMTRDYLETELQFLGLVVFENKLKPETIPALNTLKDANIKSVMVTGDNLLTAVTVAKKCGIVEECDSVVIMKASLSTKSNSKENLEVSYKQASSPVLRNGTLRTNGDTHNMDVRLSVISGEQSHVAMEGETFNLIRMYDPDLLEKVVLKGAIFARMLPEHKLYLIECFQNLGYHVGMCGDGANDCGALKTAHTGVSLSLAEASVAAPFTSPQQNIQCIPTLIREGRATLVSTFDSFRYMVCYTFTFLLAILFLFWDGQRPSDGAYVTIDIVLNLAPPFLFGATGAYHGLSKKQPARSILSFIPCFSVASFMLIQIAVHSFAYTYCIQQTWYEPFTFDRENAFSPNASYTGTTILTTNMMTYVTGAAIFASGPPYRAPFFSNRLYVAVLVVQFVMVGYLTLAPPDFMIHFLNFKRAPVASFHIKLYAITLGVLVFCFIYEKYFIQRFLSKFVVPAIRRWRGPIRKYEKLLHALAQEDWPPSIQTATTDSNAPKDSRTVFT</sequence>
<dbReference type="SFLD" id="SFLDG00002">
    <property type="entry name" value="C1.7:_P-type_atpase_like"/>
    <property type="match status" value="1"/>
</dbReference>